<comment type="caution">
    <text evidence="2">The sequence shown here is derived from an EMBL/GenBank/DDBJ whole genome shotgun (WGS) entry which is preliminary data.</text>
</comment>
<dbReference type="Gene3D" id="3.60.15.10">
    <property type="entry name" value="Ribonuclease Z/Hydroxyacylglutathione hydrolase-like"/>
    <property type="match status" value="1"/>
</dbReference>
<organism evidence="2 3">
    <name type="scientific">Hymenobacter segetis</name>
    <dbReference type="NCBI Taxonomy" id="2025509"/>
    <lineage>
        <taxon>Bacteria</taxon>
        <taxon>Pseudomonadati</taxon>
        <taxon>Bacteroidota</taxon>
        <taxon>Cytophagia</taxon>
        <taxon>Cytophagales</taxon>
        <taxon>Hymenobacteraceae</taxon>
        <taxon>Hymenobacter</taxon>
    </lineage>
</organism>
<evidence type="ECO:0000313" key="3">
    <source>
        <dbReference type="Proteomes" id="UP001479606"/>
    </source>
</evidence>
<dbReference type="InterPro" id="IPR036866">
    <property type="entry name" value="RibonucZ/Hydroxyglut_hydro"/>
</dbReference>
<evidence type="ECO:0000313" key="2">
    <source>
        <dbReference type="EMBL" id="MEL5994176.1"/>
    </source>
</evidence>
<proteinExistence type="predicted"/>
<feature type="compositionally biased region" description="Basic and acidic residues" evidence="1">
    <location>
        <begin position="352"/>
        <end position="364"/>
    </location>
</feature>
<evidence type="ECO:0008006" key="4">
    <source>
        <dbReference type="Google" id="ProtNLM"/>
    </source>
</evidence>
<reference evidence="2 3" key="1">
    <citation type="journal article" date="2018" name="Arch. Microbiol.">
        <title>Hymenobacter segetis sp. nov., isolated from soil.</title>
        <authorList>
            <person name="Ten L.N."/>
            <person name="Lim S.J."/>
            <person name="Kim B.O."/>
            <person name="Kang I.K."/>
            <person name="Jung H.Y."/>
        </authorList>
    </citation>
    <scope>NUCLEOTIDE SEQUENCE [LARGE SCALE GENOMIC DNA]</scope>
    <source>
        <strain evidence="2 3">S7-3-11</strain>
    </source>
</reference>
<dbReference type="SUPFAM" id="SSF56281">
    <property type="entry name" value="Metallo-hydrolase/oxidoreductase"/>
    <property type="match status" value="1"/>
</dbReference>
<dbReference type="PANTHER" id="PTHR30619">
    <property type="entry name" value="DNA INTERNALIZATION/COMPETENCE PROTEIN COMEC/REC2"/>
    <property type="match status" value="1"/>
</dbReference>
<sequence>MPSKAKEVIVPPVGVFRVVFLYVGQGDAAILAVPDGPAFRYVLLDNNIDRSAGGINTEKLLKDLLDDGLDVFINTHPHRDHTEGIEVIHEATPIKEVWHSGHKPGKDSDGAYQEMRRVIKDIGPANEYKLFGSNSTNKIRKSDGITTVTKMLGDITYQVLSPAEYLCDDIAEGEDKERDRRIHEHCAVIRFSYGNPARHILVTGDADRVAWEDHIMPYHQTMVKADVLSAVHHGSRTFFKFHGDDEDVYETHIETIAPEYVIVSAPTQDESRHSHPHDDAMDLYKEHVSDPANVLHSGKNRESFIVDIHPDGNWTVTPDQELVEAYGYDNDGGDGGKASGRSASVSSSRPGTRLDKQPMGAAHE</sequence>
<accession>A0ABU9LVP3</accession>
<dbReference type="InterPro" id="IPR052159">
    <property type="entry name" value="Competence_DNA_uptake"/>
</dbReference>
<dbReference type="RefSeq" id="WP_342297206.1">
    <property type="nucleotide sequence ID" value="NZ_JBCEVZ010000014.1"/>
</dbReference>
<protein>
    <recommendedName>
        <fullName evidence="4">Metallo-beta-lactamase domain-containing protein</fullName>
    </recommendedName>
</protein>
<dbReference type="PANTHER" id="PTHR30619:SF1">
    <property type="entry name" value="RECOMBINATION PROTEIN 2"/>
    <property type="match status" value="1"/>
</dbReference>
<dbReference type="Proteomes" id="UP001479606">
    <property type="component" value="Unassembled WGS sequence"/>
</dbReference>
<keyword evidence="3" id="KW-1185">Reference proteome</keyword>
<feature type="region of interest" description="Disordered" evidence="1">
    <location>
        <begin position="325"/>
        <end position="364"/>
    </location>
</feature>
<name>A0ABU9LVP3_9BACT</name>
<dbReference type="EMBL" id="JBCEVZ010000014">
    <property type="protein sequence ID" value="MEL5994176.1"/>
    <property type="molecule type" value="Genomic_DNA"/>
</dbReference>
<gene>
    <name evidence="2" type="ORF">AAFH49_08150</name>
</gene>
<evidence type="ECO:0000256" key="1">
    <source>
        <dbReference type="SAM" id="MobiDB-lite"/>
    </source>
</evidence>
<feature type="compositionally biased region" description="Low complexity" evidence="1">
    <location>
        <begin position="339"/>
        <end position="351"/>
    </location>
</feature>